<dbReference type="STRING" id="360911.EAT1b_0289"/>
<evidence type="ECO:0000313" key="2">
    <source>
        <dbReference type="Proteomes" id="UP000000716"/>
    </source>
</evidence>
<proteinExistence type="predicted"/>
<evidence type="ECO:0000313" key="1">
    <source>
        <dbReference type="EMBL" id="ACQ69222.1"/>
    </source>
</evidence>
<dbReference type="EMBL" id="CP001615">
    <property type="protein sequence ID" value="ACQ69222.1"/>
    <property type="molecule type" value="Genomic_DNA"/>
</dbReference>
<dbReference type="PROSITE" id="PS51257">
    <property type="entry name" value="PROKAR_LIPOPROTEIN"/>
    <property type="match status" value="1"/>
</dbReference>
<sequence length="445" mass="50821">MVKLDEEIIGGDILYKRGIMMLLSASFLSACGASNIEVIQLDYIEDQWNVESYSKEGEMIKVHESKEVLAACDGERATELKGDITVYQTAIAGRTEPASAMTPYTMKVVTYLEGDERYVVCRESYTNQLMAEAIDSFPDFVNTSDGIRLPRLPRIHQTFSALQDKLVEAEGLEIDGNSITPFPHTLLEIEPALYGELEMKLGGKVIRYPIAQFEPRGFEMPNQQIAIGYDKKTFRPYILYSFDGQFFIPQPIEFDELEDPESKENTVFSELEIKTVATARELNEEEETPFYTFSYLKNGKRVTETMTIRFAPGLFLKEGEEPDPMFEDWLPVEEAGPRVIVHRKPYDGGAMEFAEYSDATKEEAKELFDIVNEADPVDRRGEDSEYRYLTLTDGWKGQVFEISYQKRSKKIDIYLTDPLRDQTFKLSSAGAESFLDIFPRLKETL</sequence>
<gene>
    <name evidence="1" type="ordered locus">EAT1b_0289</name>
</gene>
<reference evidence="1 2" key="1">
    <citation type="journal article" date="2011" name="J. Bacteriol.">
        <title>Complete genome sequence of the Thermophilic Bacterium Exiguobacterium sp. AT1b.</title>
        <authorList>
            <person name="Vishnivetskaya T.A."/>
            <person name="Lucas S."/>
            <person name="Copeland A."/>
            <person name="Lapidus A."/>
            <person name="Glavina Del Rio T."/>
            <person name="Dalin E."/>
            <person name="Tice H."/>
            <person name="Bruce D.C."/>
            <person name="Goodwin L.A."/>
            <person name="Pitluck S."/>
            <person name="Saunders E."/>
            <person name="Brettin T."/>
            <person name="Detter C."/>
            <person name="Han C."/>
            <person name="Larimer F."/>
            <person name="Land M.L."/>
            <person name="Hauser L.J."/>
            <person name="Kyrpides N.C."/>
            <person name="Ovchinnikova G."/>
            <person name="Kathariou S."/>
            <person name="Ramaley R.F."/>
            <person name="Rodrigues D.F."/>
            <person name="Hendrix C."/>
            <person name="Richardson P."/>
            <person name="Tiedje J.M."/>
        </authorList>
    </citation>
    <scope>NUCLEOTIDE SEQUENCE [LARGE SCALE GENOMIC DNA]</scope>
    <source>
        <strain evidence="2">ATCC BAA-1283 / AT1b</strain>
    </source>
</reference>
<dbReference type="HOGENOM" id="CLU_632746_0_0_9"/>
<dbReference type="Proteomes" id="UP000000716">
    <property type="component" value="Chromosome"/>
</dbReference>
<accession>C4L248</accession>
<keyword evidence="2" id="KW-1185">Reference proteome</keyword>
<dbReference type="AlphaFoldDB" id="C4L248"/>
<protein>
    <submittedName>
        <fullName evidence="1">Uncharacterized protein</fullName>
    </submittedName>
</protein>
<dbReference type="KEGG" id="eat:EAT1b_0289"/>
<name>C4L248_EXISA</name>
<organism evidence="1 2">
    <name type="scientific">Exiguobacterium sp. (strain ATCC BAA-1283 / AT1b)</name>
    <dbReference type="NCBI Taxonomy" id="360911"/>
    <lineage>
        <taxon>Bacteria</taxon>
        <taxon>Bacillati</taxon>
        <taxon>Bacillota</taxon>
        <taxon>Bacilli</taxon>
        <taxon>Bacillales</taxon>
        <taxon>Bacillales Family XII. Incertae Sedis</taxon>
        <taxon>Exiguobacterium</taxon>
    </lineage>
</organism>